<feature type="domain" description="Aminoglycoside phosphotransferase" evidence="1">
    <location>
        <begin position="34"/>
        <end position="269"/>
    </location>
</feature>
<dbReference type="AlphaFoldDB" id="A0A1I1BLT6"/>
<dbReference type="GO" id="GO:0016740">
    <property type="term" value="F:transferase activity"/>
    <property type="evidence" value="ECO:0007669"/>
    <property type="project" value="UniProtKB-KW"/>
</dbReference>
<dbReference type="EMBL" id="FOKG01000014">
    <property type="protein sequence ID" value="SFB49440.1"/>
    <property type="molecule type" value="Genomic_DNA"/>
</dbReference>
<dbReference type="STRING" id="490629.SAMN05216266_11435"/>
<keyword evidence="2" id="KW-0808">Transferase</keyword>
<evidence type="ECO:0000313" key="3">
    <source>
        <dbReference type="Proteomes" id="UP000243799"/>
    </source>
</evidence>
<accession>A0A1I1BLT6</accession>
<evidence type="ECO:0000259" key="1">
    <source>
        <dbReference type="Pfam" id="PF01636"/>
    </source>
</evidence>
<dbReference type="Proteomes" id="UP000243799">
    <property type="component" value="Unassembled WGS sequence"/>
</dbReference>
<name>A0A1I1BLT6_9PSEU</name>
<dbReference type="SUPFAM" id="SSF56112">
    <property type="entry name" value="Protein kinase-like (PK-like)"/>
    <property type="match status" value="1"/>
</dbReference>
<sequence length="312" mass="35366">MDHHTIPHDLLAELRVLHRERPDALGADLPEHGLTQLTGGRNNRVYRWSSPRGPVCLKLYRTDKRDRARCEWTALRHLADHGVTVACTALWHDPHPELPAVGLRLVPGRPITALDTPHAALQAMVTALGQIRQVPLGPFASLGRLDSASDFIRRITTTWPEQLHEYPDEPLSRDMSRMIARWHDRGDATVLAEPAPRVLSHGDGNLDNWHWHDFISTIYALDWEFAGHSDAAYDAAELIEHPSARAVEDDLWLALLPELGVDDGQARRRFAAARRTAALRWLAVRWKRRDTNVSAFEQQLHRTRSLIAGDHE</sequence>
<reference evidence="3" key="1">
    <citation type="submission" date="2016-10" db="EMBL/GenBank/DDBJ databases">
        <authorList>
            <person name="Varghese N."/>
            <person name="Submissions S."/>
        </authorList>
    </citation>
    <scope>NUCLEOTIDE SEQUENCE [LARGE SCALE GENOMIC DNA]</scope>
    <source>
        <strain evidence="3">CGMCC 4.3568</strain>
    </source>
</reference>
<keyword evidence="3" id="KW-1185">Reference proteome</keyword>
<organism evidence="2 3">
    <name type="scientific">Amycolatopsis marina</name>
    <dbReference type="NCBI Taxonomy" id="490629"/>
    <lineage>
        <taxon>Bacteria</taxon>
        <taxon>Bacillati</taxon>
        <taxon>Actinomycetota</taxon>
        <taxon>Actinomycetes</taxon>
        <taxon>Pseudonocardiales</taxon>
        <taxon>Pseudonocardiaceae</taxon>
        <taxon>Amycolatopsis</taxon>
    </lineage>
</organism>
<gene>
    <name evidence="2" type="ORF">SAMN05216266_11435</name>
</gene>
<protein>
    <submittedName>
        <fullName evidence="2">Phosphotransferase enzyme family protein</fullName>
    </submittedName>
</protein>
<dbReference type="InterPro" id="IPR011009">
    <property type="entry name" value="Kinase-like_dom_sf"/>
</dbReference>
<evidence type="ECO:0000313" key="2">
    <source>
        <dbReference type="EMBL" id="SFB49440.1"/>
    </source>
</evidence>
<dbReference type="InterPro" id="IPR002575">
    <property type="entry name" value="Aminoglycoside_PTrfase"/>
</dbReference>
<dbReference type="Pfam" id="PF01636">
    <property type="entry name" value="APH"/>
    <property type="match status" value="1"/>
</dbReference>
<dbReference type="Gene3D" id="3.90.1200.10">
    <property type="match status" value="1"/>
</dbReference>
<proteinExistence type="predicted"/>